<organism evidence="2 3">
    <name type="scientific">Streptomyces turgidiscabies (strain Car8)</name>
    <dbReference type="NCBI Taxonomy" id="698760"/>
    <lineage>
        <taxon>Bacteria</taxon>
        <taxon>Bacillati</taxon>
        <taxon>Actinomycetota</taxon>
        <taxon>Actinomycetes</taxon>
        <taxon>Kitasatosporales</taxon>
        <taxon>Streptomycetaceae</taxon>
        <taxon>Streptomyces</taxon>
    </lineage>
</organism>
<feature type="region of interest" description="Disordered" evidence="1">
    <location>
        <begin position="1"/>
        <end position="28"/>
    </location>
</feature>
<dbReference type="Proteomes" id="UP000010931">
    <property type="component" value="Unassembled WGS sequence"/>
</dbReference>
<sequence>MTMRVRHRRAHADVTAGHDLSPRQATDSPQFIPVLRKVRVRGPVGRPLTRPDAVTGDIARLGPSLRVQGAVVATHPTR</sequence>
<protein>
    <submittedName>
        <fullName evidence="2">Uncharacterized protein</fullName>
    </submittedName>
</protein>
<keyword evidence="3" id="KW-1185">Reference proteome</keyword>
<evidence type="ECO:0000256" key="1">
    <source>
        <dbReference type="SAM" id="MobiDB-lite"/>
    </source>
</evidence>
<comment type="caution">
    <text evidence="2">The sequence shown here is derived from an EMBL/GenBank/DDBJ whole genome shotgun (WGS) entry which is preliminary data.</text>
</comment>
<reference evidence="2 3" key="1">
    <citation type="journal article" date="2011" name="Plasmid">
        <title>Streptomyces turgidiscabies Car8 contains a modular pathogenicity island that shares virulence genes with other actinobacterial plant pathogens.</title>
        <authorList>
            <person name="Huguet-Tapia J.C."/>
            <person name="Badger J.H."/>
            <person name="Loria R."/>
            <person name="Pettis G.S."/>
        </authorList>
    </citation>
    <scope>NUCLEOTIDE SEQUENCE [LARGE SCALE GENOMIC DNA]</scope>
    <source>
        <strain evidence="2 3">Car8</strain>
    </source>
</reference>
<proteinExistence type="predicted"/>
<evidence type="ECO:0000313" key="2">
    <source>
        <dbReference type="EMBL" id="ELP63149.1"/>
    </source>
</evidence>
<feature type="compositionally biased region" description="Basic residues" evidence="1">
    <location>
        <begin position="1"/>
        <end position="10"/>
    </location>
</feature>
<gene>
    <name evidence="2" type="ORF">STRTUCAR8_00054</name>
</gene>
<feature type="non-terminal residue" evidence="2">
    <location>
        <position position="78"/>
    </location>
</feature>
<dbReference type="AlphaFoldDB" id="L7EWB3"/>
<evidence type="ECO:0000313" key="3">
    <source>
        <dbReference type="Proteomes" id="UP000010931"/>
    </source>
</evidence>
<dbReference type="EMBL" id="AEJB01000537">
    <property type="protein sequence ID" value="ELP63149.1"/>
    <property type="molecule type" value="Genomic_DNA"/>
</dbReference>
<accession>L7EWB3</accession>
<name>L7EWB3_STRT8</name>